<keyword evidence="3 8" id="KW-0269">Exonuclease</keyword>
<evidence type="ECO:0000256" key="6">
    <source>
        <dbReference type="ARBA" id="ARBA00050026"/>
    </source>
</evidence>
<dbReference type="Pfam" id="PF01367">
    <property type="entry name" value="5_3_exonuc"/>
    <property type="match status" value="1"/>
</dbReference>
<dbReference type="SMART" id="SM00475">
    <property type="entry name" value="53EXOc"/>
    <property type="match status" value="1"/>
</dbReference>
<comment type="caution">
    <text evidence="8">The sequence shown here is derived from an EMBL/GenBank/DDBJ whole genome shotgun (WGS) entry which is preliminary data.</text>
</comment>
<keyword evidence="4" id="KW-0238">DNA-binding</keyword>
<keyword evidence="1" id="KW-0540">Nuclease</keyword>
<evidence type="ECO:0000259" key="7">
    <source>
        <dbReference type="SMART" id="SM00475"/>
    </source>
</evidence>
<dbReference type="PANTHER" id="PTHR42646">
    <property type="entry name" value="FLAP ENDONUCLEASE XNI"/>
    <property type="match status" value="1"/>
</dbReference>
<dbReference type="SMART" id="SM00279">
    <property type="entry name" value="HhH2"/>
    <property type="match status" value="1"/>
</dbReference>
<keyword evidence="2" id="KW-0378">Hydrolase</keyword>
<dbReference type="InterPro" id="IPR036279">
    <property type="entry name" value="5-3_exonuclease_C_sf"/>
</dbReference>
<dbReference type="InterPro" id="IPR020046">
    <property type="entry name" value="5-3_exonucl_a-hlix_arch_N"/>
</dbReference>
<gene>
    <name evidence="8" type="ORF">GCM10023321_26730</name>
</gene>
<dbReference type="InterPro" id="IPR008918">
    <property type="entry name" value="HhH2"/>
</dbReference>
<reference evidence="9" key="1">
    <citation type="journal article" date="2019" name="Int. J. Syst. Evol. Microbiol.">
        <title>The Global Catalogue of Microorganisms (GCM) 10K type strain sequencing project: providing services to taxonomists for standard genome sequencing and annotation.</title>
        <authorList>
            <consortium name="The Broad Institute Genomics Platform"/>
            <consortium name="The Broad Institute Genome Sequencing Center for Infectious Disease"/>
            <person name="Wu L."/>
            <person name="Ma J."/>
        </authorList>
    </citation>
    <scope>NUCLEOTIDE SEQUENCE [LARGE SCALE GENOMIC DNA]</scope>
    <source>
        <strain evidence="9">JCM 18303</strain>
    </source>
</reference>
<comment type="function">
    <text evidence="5">5'-3' exonuclease acting preferentially on double-stranded DNA.</text>
</comment>
<evidence type="ECO:0000256" key="2">
    <source>
        <dbReference type="ARBA" id="ARBA00022801"/>
    </source>
</evidence>
<evidence type="ECO:0000256" key="5">
    <source>
        <dbReference type="ARBA" id="ARBA00049957"/>
    </source>
</evidence>
<evidence type="ECO:0000256" key="4">
    <source>
        <dbReference type="ARBA" id="ARBA00023125"/>
    </source>
</evidence>
<dbReference type="CDD" id="cd09859">
    <property type="entry name" value="PIN_53EXO"/>
    <property type="match status" value="1"/>
</dbReference>
<evidence type="ECO:0000256" key="3">
    <source>
        <dbReference type="ARBA" id="ARBA00022839"/>
    </source>
</evidence>
<dbReference type="Gene3D" id="1.10.150.20">
    <property type="entry name" value="5' to 3' exonuclease, C-terminal subdomain"/>
    <property type="match status" value="1"/>
</dbReference>
<protein>
    <recommendedName>
        <fullName evidence="6">5'-3' exonuclease</fullName>
    </recommendedName>
</protein>
<evidence type="ECO:0000313" key="8">
    <source>
        <dbReference type="EMBL" id="GAA5154610.1"/>
    </source>
</evidence>
<evidence type="ECO:0000313" key="9">
    <source>
        <dbReference type="Proteomes" id="UP001428817"/>
    </source>
</evidence>
<dbReference type="Proteomes" id="UP001428817">
    <property type="component" value="Unassembled WGS sequence"/>
</dbReference>
<sequence length="323" mass="33615">MLLDAASLYFRAFYGVPDSIKAPDGTPVNAVRGFTDMVSRLITERRPTRLVACLDLDWRPVFRVRAIPSYKAHRVAEDPGAPPGGAGTELIGGAGPAESVPDGLSPQVPIILEVLAAAGLATGGAEGYEADDVIGTLCARERSDLVEVVSGDRDLLQLVRDEPNPVRVVYAGRGLAKAEVFGPEELGAKYNLPAARAGDAYAEMAMLRGDPSDGLPGVPGIGEKTAATLVSRFGSWSELLAAVADTSDGRLAAGVRVKMNAAADYLAVVEPVVRVAPDADVRLDRDDSVPATPVDPEALAALGERWGLGGAVDRLTAALAVGR</sequence>
<dbReference type="InterPro" id="IPR002421">
    <property type="entry name" value="5-3_exonuclease"/>
</dbReference>
<dbReference type="PANTHER" id="PTHR42646:SF2">
    <property type="entry name" value="5'-3' EXONUCLEASE FAMILY PROTEIN"/>
    <property type="match status" value="1"/>
</dbReference>
<keyword evidence="9" id="KW-1185">Reference proteome</keyword>
<dbReference type="CDD" id="cd09898">
    <property type="entry name" value="H3TH_53EXO"/>
    <property type="match status" value="1"/>
</dbReference>
<dbReference type="SUPFAM" id="SSF88723">
    <property type="entry name" value="PIN domain-like"/>
    <property type="match status" value="1"/>
</dbReference>
<dbReference type="InterPro" id="IPR020045">
    <property type="entry name" value="DNA_polI_H3TH"/>
</dbReference>
<proteinExistence type="predicted"/>
<dbReference type="SUPFAM" id="SSF47807">
    <property type="entry name" value="5' to 3' exonuclease, C-terminal subdomain"/>
    <property type="match status" value="1"/>
</dbReference>
<dbReference type="EMBL" id="BAABJP010000008">
    <property type="protein sequence ID" value="GAA5154610.1"/>
    <property type="molecule type" value="Genomic_DNA"/>
</dbReference>
<dbReference type="Gene3D" id="3.40.50.1010">
    <property type="entry name" value="5'-nuclease"/>
    <property type="match status" value="1"/>
</dbReference>
<dbReference type="GO" id="GO:0004527">
    <property type="term" value="F:exonuclease activity"/>
    <property type="evidence" value="ECO:0007669"/>
    <property type="project" value="UniProtKB-KW"/>
</dbReference>
<dbReference type="InterPro" id="IPR029060">
    <property type="entry name" value="PIN-like_dom_sf"/>
</dbReference>
<evidence type="ECO:0000256" key="1">
    <source>
        <dbReference type="ARBA" id="ARBA00022722"/>
    </source>
</evidence>
<accession>A0ABP9Q0A4</accession>
<organism evidence="8 9">
    <name type="scientific">Pseudonocardia eucalypti</name>
    <dbReference type="NCBI Taxonomy" id="648755"/>
    <lineage>
        <taxon>Bacteria</taxon>
        <taxon>Bacillati</taxon>
        <taxon>Actinomycetota</taxon>
        <taxon>Actinomycetes</taxon>
        <taxon>Pseudonocardiales</taxon>
        <taxon>Pseudonocardiaceae</taxon>
        <taxon>Pseudonocardia</taxon>
    </lineage>
</organism>
<dbReference type="InterPro" id="IPR038969">
    <property type="entry name" value="FEN"/>
</dbReference>
<dbReference type="Pfam" id="PF02739">
    <property type="entry name" value="5_3_exonuc_N"/>
    <property type="match status" value="1"/>
</dbReference>
<feature type="domain" description="5'-3' exonuclease" evidence="7">
    <location>
        <begin position="1"/>
        <end position="291"/>
    </location>
</feature>
<name>A0ABP9Q0A4_9PSEU</name>